<dbReference type="SUPFAM" id="SSF56645">
    <property type="entry name" value="Acyl-CoA dehydrogenase NM domain-like"/>
    <property type="match status" value="1"/>
</dbReference>
<keyword evidence="5" id="KW-1185">Reference proteome</keyword>
<organism evidence="4 5">
    <name type="scientific">Streptomyces decoyicus</name>
    <dbReference type="NCBI Taxonomy" id="249567"/>
    <lineage>
        <taxon>Bacteria</taxon>
        <taxon>Bacillati</taxon>
        <taxon>Actinomycetota</taxon>
        <taxon>Actinomycetes</taxon>
        <taxon>Kitasatosporales</taxon>
        <taxon>Streptomycetaceae</taxon>
        <taxon>Streptomyces</taxon>
    </lineage>
</organism>
<dbReference type="RefSeq" id="WP_326616931.1">
    <property type="nucleotide sequence ID" value="NZ_CP109106.1"/>
</dbReference>
<evidence type="ECO:0000259" key="2">
    <source>
        <dbReference type="Pfam" id="PF02771"/>
    </source>
</evidence>
<evidence type="ECO:0000313" key="4">
    <source>
        <dbReference type="EMBL" id="WSB67612.1"/>
    </source>
</evidence>
<dbReference type="PANTHER" id="PTHR43884:SF12">
    <property type="entry name" value="ISOVALERYL-COA DEHYDROGENASE, MITOCHONDRIAL-RELATED"/>
    <property type="match status" value="1"/>
</dbReference>
<accession>A0ABZ1FB89</accession>
<proteinExistence type="predicted"/>
<dbReference type="InterPro" id="IPR013786">
    <property type="entry name" value="AcylCoA_DH/ox_N"/>
</dbReference>
<dbReference type="EMBL" id="CP109106">
    <property type="protein sequence ID" value="WSB67612.1"/>
    <property type="molecule type" value="Genomic_DNA"/>
</dbReference>
<dbReference type="Gene3D" id="1.10.540.10">
    <property type="entry name" value="Acyl-CoA dehydrogenase/oxidase, N-terminal domain"/>
    <property type="match status" value="1"/>
</dbReference>
<feature type="domain" description="Acyl-CoA dehydrogenase C-terminal" evidence="3">
    <location>
        <begin position="244"/>
        <end position="379"/>
    </location>
</feature>
<evidence type="ECO:0000259" key="3">
    <source>
        <dbReference type="Pfam" id="PF08028"/>
    </source>
</evidence>
<dbReference type="Gene3D" id="1.20.140.10">
    <property type="entry name" value="Butyryl-CoA Dehydrogenase, subunit A, domain 3"/>
    <property type="match status" value="1"/>
</dbReference>
<dbReference type="Proteomes" id="UP001344251">
    <property type="component" value="Chromosome"/>
</dbReference>
<name>A0ABZ1FB89_9ACTN</name>
<protein>
    <submittedName>
        <fullName evidence="4">Acyl-CoA dehydrogenase family protein</fullName>
    </submittedName>
</protein>
<dbReference type="InterPro" id="IPR009100">
    <property type="entry name" value="AcylCoA_DH/oxidase_NM_dom_sf"/>
</dbReference>
<keyword evidence="1" id="KW-0560">Oxidoreductase</keyword>
<dbReference type="InterPro" id="IPR046373">
    <property type="entry name" value="Acyl-CoA_Oxase/DH_mid-dom_sf"/>
</dbReference>
<gene>
    <name evidence="4" type="ORF">OG863_06365</name>
</gene>
<sequence>MSTVAPTDWATRPAPEGPQGWIERAAEVAAVLATDAVARDRAGATPYAEVQLLKDSGLVTLLGPTAHGGAGQDWPTAYRVIREVAKADGSIGQLLGYHYLWNWAARLVGTREQWEHVEAEAARQRWFFGGAVNPRDKDVVVRDEGESLVFTGRKSFSTGSKVSDVTVLEGVLEGTDDHVFAIVPSDSAGLTFHDDWDNIGQRLTESGGVTLDGVRAPWSAAAGYVDKAFRPRVYNTLNVPTIQLVFAHFYLGIAAGALETAAVYTRTKARSWLHGGHERAADEPYVIDIYGDLTGKLWAAEALADQVSVEGQRLHDDPDAVTEQDRGEFEVRVAVVKARATEVALEVTQRIFEVTGARSTASVEGLDRFWRNVRTHTLHDPVAYKRREVGRFVLDGALPEPTWYS</sequence>
<dbReference type="InterPro" id="IPR013107">
    <property type="entry name" value="Acyl-CoA_DH_C"/>
</dbReference>
<dbReference type="Pfam" id="PF02771">
    <property type="entry name" value="Acyl-CoA_dh_N"/>
    <property type="match status" value="1"/>
</dbReference>
<dbReference type="InterPro" id="IPR036250">
    <property type="entry name" value="AcylCo_DH-like_C"/>
</dbReference>
<feature type="domain" description="Acyl-CoA dehydrogenase/oxidase N-terminal" evidence="2">
    <location>
        <begin position="29"/>
        <end position="116"/>
    </location>
</feature>
<reference evidence="4 5" key="1">
    <citation type="submission" date="2022-10" db="EMBL/GenBank/DDBJ databases">
        <title>The complete genomes of actinobacterial strains from the NBC collection.</title>
        <authorList>
            <person name="Joergensen T.S."/>
            <person name="Alvarez Arevalo M."/>
            <person name="Sterndorff E.B."/>
            <person name="Faurdal D."/>
            <person name="Vuksanovic O."/>
            <person name="Mourched A.-S."/>
            <person name="Charusanti P."/>
            <person name="Shaw S."/>
            <person name="Blin K."/>
            <person name="Weber T."/>
        </authorList>
    </citation>
    <scope>NUCLEOTIDE SEQUENCE [LARGE SCALE GENOMIC DNA]</scope>
    <source>
        <strain evidence="4 5">NBC 01774</strain>
    </source>
</reference>
<dbReference type="Gene3D" id="2.40.110.10">
    <property type="entry name" value="Butyryl-CoA Dehydrogenase, subunit A, domain 2"/>
    <property type="match status" value="1"/>
</dbReference>
<dbReference type="SUPFAM" id="SSF47203">
    <property type="entry name" value="Acyl-CoA dehydrogenase C-terminal domain-like"/>
    <property type="match status" value="1"/>
</dbReference>
<dbReference type="InterPro" id="IPR037069">
    <property type="entry name" value="AcylCoA_DH/ox_N_sf"/>
</dbReference>
<evidence type="ECO:0000313" key="5">
    <source>
        <dbReference type="Proteomes" id="UP001344251"/>
    </source>
</evidence>
<dbReference type="PANTHER" id="PTHR43884">
    <property type="entry name" value="ACYL-COA DEHYDROGENASE"/>
    <property type="match status" value="1"/>
</dbReference>
<dbReference type="Pfam" id="PF08028">
    <property type="entry name" value="Acyl-CoA_dh_2"/>
    <property type="match status" value="1"/>
</dbReference>
<evidence type="ECO:0000256" key="1">
    <source>
        <dbReference type="ARBA" id="ARBA00023002"/>
    </source>
</evidence>
<dbReference type="PIRSF" id="PIRSF016578">
    <property type="entry name" value="HsaA"/>
    <property type="match status" value="1"/>
</dbReference>